<dbReference type="AlphaFoldDB" id="A0A511DD03"/>
<feature type="compositionally biased region" description="Low complexity" evidence="1">
    <location>
        <begin position="1"/>
        <end position="31"/>
    </location>
</feature>
<dbReference type="EMBL" id="BJVJ01000011">
    <property type="protein sequence ID" value="GEL22680.1"/>
    <property type="molecule type" value="Genomic_DNA"/>
</dbReference>
<accession>A0A511DD03</accession>
<comment type="caution">
    <text evidence="2">The sequence shown here is derived from an EMBL/GenBank/DDBJ whole genome shotgun (WGS) entry which is preliminary data.</text>
</comment>
<evidence type="ECO:0000256" key="1">
    <source>
        <dbReference type="SAM" id="MobiDB-lite"/>
    </source>
</evidence>
<dbReference type="Proteomes" id="UP000321685">
    <property type="component" value="Unassembled WGS sequence"/>
</dbReference>
<gene>
    <name evidence="2" type="ORF">PSU4_16340</name>
</gene>
<dbReference type="RefSeq" id="WP_246115000.1">
    <property type="nucleotide sequence ID" value="NZ_BJVJ01000011.1"/>
</dbReference>
<evidence type="ECO:0000313" key="3">
    <source>
        <dbReference type="Proteomes" id="UP000321685"/>
    </source>
</evidence>
<protein>
    <recommendedName>
        <fullName evidence="4">Asp23/Gls24 family envelope stress response protein</fullName>
    </recommendedName>
</protein>
<keyword evidence="3" id="KW-1185">Reference proteome</keyword>
<sequence>MALTPDTGTPDTGTPDTGTPDTRTPYTRTPGAVEAHVPVEPLACGRDAAEVWDHTEAGTLDEHERDCPHCGAAAADARGLEAMVGRLAQEPLVPPATVVDRVVGAVLAELRPRDLIPLDSPHGPAALDAAAAAAVLRGVVDAMAGMRARSCRIARPSSSDGRPGPAEVAMTVTARFGVDLSSTTARVRQMVLAAGEQALGVPVARVDIEVVDVFLDEPGPAR</sequence>
<proteinExistence type="predicted"/>
<reference evidence="2 3" key="1">
    <citation type="submission" date="2019-07" db="EMBL/GenBank/DDBJ databases">
        <title>Whole genome shotgun sequence of Pseudonocardia sulfidoxydans NBRC 16205.</title>
        <authorList>
            <person name="Hosoyama A."/>
            <person name="Uohara A."/>
            <person name="Ohji S."/>
            <person name="Ichikawa N."/>
        </authorList>
    </citation>
    <scope>NUCLEOTIDE SEQUENCE [LARGE SCALE GENOMIC DNA]</scope>
    <source>
        <strain evidence="2 3">NBRC 16205</strain>
    </source>
</reference>
<evidence type="ECO:0008006" key="4">
    <source>
        <dbReference type="Google" id="ProtNLM"/>
    </source>
</evidence>
<name>A0A511DD03_9PSEU</name>
<organism evidence="2 3">
    <name type="scientific">Pseudonocardia sulfidoxydans NBRC 16205</name>
    <dbReference type="NCBI Taxonomy" id="1223511"/>
    <lineage>
        <taxon>Bacteria</taxon>
        <taxon>Bacillati</taxon>
        <taxon>Actinomycetota</taxon>
        <taxon>Actinomycetes</taxon>
        <taxon>Pseudonocardiales</taxon>
        <taxon>Pseudonocardiaceae</taxon>
        <taxon>Pseudonocardia</taxon>
    </lineage>
</organism>
<feature type="region of interest" description="Disordered" evidence="1">
    <location>
        <begin position="1"/>
        <end position="32"/>
    </location>
</feature>
<evidence type="ECO:0000313" key="2">
    <source>
        <dbReference type="EMBL" id="GEL22680.1"/>
    </source>
</evidence>